<feature type="compositionally biased region" description="Low complexity" evidence="9">
    <location>
        <begin position="306"/>
        <end position="321"/>
    </location>
</feature>
<dbReference type="Proteomes" id="UP000070168">
    <property type="component" value="Unassembled WGS sequence"/>
</dbReference>
<dbReference type="EMBL" id="LHQR01000020">
    <property type="protein sequence ID" value="KXG52722.1"/>
    <property type="molecule type" value="Genomic_DNA"/>
</dbReference>
<dbReference type="GO" id="GO:0005737">
    <property type="term" value="C:cytoplasm"/>
    <property type="evidence" value="ECO:0007669"/>
    <property type="project" value="UniProtKB-SubCell"/>
</dbReference>
<dbReference type="GO" id="GO:0005681">
    <property type="term" value="C:spliceosomal complex"/>
    <property type="evidence" value="ECO:0007669"/>
    <property type="project" value="UniProtKB-KW"/>
</dbReference>
<proteinExistence type="inferred from homology"/>
<evidence type="ECO:0000256" key="7">
    <source>
        <dbReference type="ARBA" id="ARBA00023187"/>
    </source>
</evidence>
<evidence type="ECO:0000256" key="10">
    <source>
        <dbReference type="SAM" id="Phobius"/>
    </source>
</evidence>
<dbReference type="GO" id="GO:0006397">
    <property type="term" value="P:mRNA processing"/>
    <property type="evidence" value="ECO:0007669"/>
    <property type="project" value="UniProtKB-KW"/>
</dbReference>
<feature type="transmembrane region" description="Helical" evidence="10">
    <location>
        <begin position="189"/>
        <end position="212"/>
    </location>
</feature>
<keyword evidence="7" id="KW-0508">mRNA splicing</keyword>
<evidence type="ECO:0000256" key="2">
    <source>
        <dbReference type="ARBA" id="ARBA00009021"/>
    </source>
</evidence>
<dbReference type="GO" id="GO:0008380">
    <property type="term" value="P:RNA splicing"/>
    <property type="evidence" value="ECO:0007669"/>
    <property type="project" value="UniProtKB-KW"/>
</dbReference>
<dbReference type="PANTHER" id="PTHR11805">
    <property type="entry name" value="CYSTEINE-RICH PDZ-BINDING PROTEIN"/>
    <property type="match status" value="1"/>
</dbReference>
<gene>
    <name evidence="11" type="ORF">PGRI_079780</name>
</gene>
<protein>
    <recommendedName>
        <fullName evidence="3">Cysteine-rich PDZ-binding protein</fullName>
    </recommendedName>
    <alternativeName>
        <fullName evidence="8">Cysteine-rich interactor of PDZ three</fullName>
    </alternativeName>
</protein>
<accession>A0A135LUS5</accession>
<feature type="region of interest" description="Disordered" evidence="9">
    <location>
        <begin position="299"/>
        <end position="321"/>
    </location>
</feature>
<organism evidence="11 12">
    <name type="scientific">Penicillium patulum</name>
    <name type="common">Penicillium griseofulvum</name>
    <dbReference type="NCBI Taxonomy" id="5078"/>
    <lineage>
        <taxon>Eukaryota</taxon>
        <taxon>Fungi</taxon>
        <taxon>Dikarya</taxon>
        <taxon>Ascomycota</taxon>
        <taxon>Pezizomycotina</taxon>
        <taxon>Eurotiomycetes</taxon>
        <taxon>Eurotiomycetidae</taxon>
        <taxon>Eurotiales</taxon>
        <taxon>Aspergillaceae</taxon>
        <taxon>Penicillium</taxon>
    </lineage>
</organism>
<feature type="transmembrane region" description="Helical" evidence="10">
    <location>
        <begin position="264"/>
        <end position="285"/>
    </location>
</feature>
<dbReference type="STRING" id="5078.A0A135LUS5"/>
<dbReference type="GO" id="GO:0008017">
    <property type="term" value="F:microtubule binding"/>
    <property type="evidence" value="ECO:0007669"/>
    <property type="project" value="TreeGrafter"/>
</dbReference>
<dbReference type="Pfam" id="PF10235">
    <property type="entry name" value="Cript"/>
    <property type="match status" value="1"/>
</dbReference>
<keyword evidence="10" id="KW-0812">Transmembrane</keyword>
<evidence type="ECO:0000256" key="6">
    <source>
        <dbReference type="ARBA" id="ARBA00022728"/>
    </source>
</evidence>
<feature type="transmembrane region" description="Helical" evidence="10">
    <location>
        <begin position="71"/>
        <end position="94"/>
    </location>
</feature>
<evidence type="ECO:0000256" key="9">
    <source>
        <dbReference type="SAM" id="MobiDB-lite"/>
    </source>
</evidence>
<dbReference type="InterPro" id="IPR019367">
    <property type="entry name" value="PDZ-binding_CRIPT"/>
</dbReference>
<dbReference type="PANTHER" id="PTHR11805:SF1">
    <property type="entry name" value="CYSTEINE-RICH PDZ-BINDING PROTEIN"/>
    <property type="match status" value="1"/>
</dbReference>
<keyword evidence="10" id="KW-1133">Transmembrane helix</keyword>
<sequence length="497" mass="55299">MAPRRGGGYYSDYYSDTDPWSETVWFSLDYHRGQNLFYGQFAFSILSLLALIGFFIWTCKIKNRNLPLKGLMGALTCFICAQINTIAWEALYVAEAEVTMYYVISLMLQNFFTVMGICLTFYVFWTLINRFLGLLASSGTPNASVTSIHSLLFALIVVMSLSQTALYIVSSVGMVTEQYATVRMHLVRLNAALYIIYWLLSLEVVGCSFYMLSKARSHRFVSKAPATALINAAVSWFVVCFTPAVIIIAYSLTFTNRWPLYLDLVSVIIQFIFWVGTFTGILMCCAKWHDLGDERDYAPPQPQYPPAQYQPQHMPEGHYPPVQQPYGGPYQGYSAQPQPHQVSPHHQAVANLGRDNIIFAALITNSLSPLTQQIKMVCSKCQKKLKATELATPGVKNKNDMYYGSPSSKTSADKGKTKATLGATGIGKSKLLSAKAKNPYAAYASSCDNCKVKTELGKKFCQRCAYQRNACAMCGKNLAGKSAKDQPIVQGQKFNMA</sequence>
<keyword evidence="5" id="KW-0507">mRNA processing</keyword>
<feature type="transmembrane region" description="Helical" evidence="10">
    <location>
        <begin position="100"/>
        <end position="127"/>
    </location>
</feature>
<evidence type="ECO:0000256" key="4">
    <source>
        <dbReference type="ARBA" id="ARBA00022490"/>
    </source>
</evidence>
<feature type="transmembrane region" description="Helical" evidence="10">
    <location>
        <begin position="37"/>
        <end position="59"/>
    </location>
</feature>
<dbReference type="OMA" id="LLCCAKW"/>
<evidence type="ECO:0000256" key="3">
    <source>
        <dbReference type="ARBA" id="ARBA00018615"/>
    </source>
</evidence>
<comment type="subcellular location">
    <subcellularLocation>
        <location evidence="1">Cytoplasm</location>
    </subcellularLocation>
</comment>
<name>A0A135LUS5_PENPA</name>
<dbReference type="GO" id="GO:0031122">
    <property type="term" value="P:cytoplasmic microtubule organization"/>
    <property type="evidence" value="ECO:0007669"/>
    <property type="project" value="TreeGrafter"/>
</dbReference>
<keyword evidence="6" id="KW-0747">Spliceosome</keyword>
<keyword evidence="12" id="KW-1185">Reference proteome</keyword>
<dbReference type="AlphaFoldDB" id="A0A135LUS5"/>
<evidence type="ECO:0000256" key="5">
    <source>
        <dbReference type="ARBA" id="ARBA00022664"/>
    </source>
</evidence>
<reference evidence="11 12" key="1">
    <citation type="journal article" date="2016" name="BMC Genomics">
        <title>Genome sequencing and secondary metabolism of the postharvest pathogen Penicillium griseofulvum.</title>
        <authorList>
            <person name="Banani H."/>
            <person name="Marcet-Houben M."/>
            <person name="Ballester A.R."/>
            <person name="Abbruscato P."/>
            <person name="Gonzalez-Candelas L."/>
            <person name="Gabaldon T."/>
            <person name="Spadaro D."/>
        </authorList>
    </citation>
    <scope>NUCLEOTIDE SEQUENCE [LARGE SCALE GENOMIC DNA]</scope>
    <source>
        <strain evidence="11 12">PG3</strain>
    </source>
</reference>
<evidence type="ECO:0000313" key="12">
    <source>
        <dbReference type="Proteomes" id="UP000070168"/>
    </source>
</evidence>
<keyword evidence="4" id="KW-0963">Cytoplasm</keyword>
<comment type="caution">
    <text evidence="11">The sequence shown here is derived from an EMBL/GenBank/DDBJ whole genome shotgun (WGS) entry which is preliminary data.</text>
</comment>
<comment type="similarity">
    <text evidence="2">Belongs to the CRIPT family.</text>
</comment>
<feature type="transmembrane region" description="Helical" evidence="10">
    <location>
        <begin position="233"/>
        <end position="252"/>
    </location>
</feature>
<evidence type="ECO:0000256" key="1">
    <source>
        <dbReference type="ARBA" id="ARBA00004496"/>
    </source>
</evidence>
<dbReference type="OrthoDB" id="4504921at2759"/>
<keyword evidence="10" id="KW-0472">Membrane</keyword>
<dbReference type="RefSeq" id="XP_040651257.1">
    <property type="nucleotide sequence ID" value="XM_040795692.1"/>
</dbReference>
<evidence type="ECO:0000313" key="11">
    <source>
        <dbReference type="EMBL" id="KXG52722.1"/>
    </source>
</evidence>
<feature type="transmembrane region" description="Helical" evidence="10">
    <location>
        <begin position="148"/>
        <end position="169"/>
    </location>
</feature>
<evidence type="ECO:0000256" key="8">
    <source>
        <dbReference type="ARBA" id="ARBA00032518"/>
    </source>
</evidence>
<dbReference type="GeneID" id="63710992"/>